<dbReference type="PANTHER" id="PTHR43826">
    <property type="entry name" value="GLUCOSE-6-PHOSPHATE EXCHANGER SLC37A4"/>
    <property type="match status" value="1"/>
</dbReference>
<dbReference type="InterPro" id="IPR000849">
    <property type="entry name" value="Sugar_P_transporter"/>
</dbReference>
<accession>A0AAU6SNB6</accession>
<dbReference type="Pfam" id="PF07690">
    <property type="entry name" value="MFS_1"/>
    <property type="match status" value="1"/>
</dbReference>
<feature type="domain" description="Major facilitator superfamily (MFS) profile" evidence="6">
    <location>
        <begin position="23"/>
        <end position="427"/>
    </location>
</feature>
<feature type="transmembrane region" description="Helical" evidence="5">
    <location>
        <begin position="398"/>
        <end position="420"/>
    </location>
</feature>
<dbReference type="InterPro" id="IPR011701">
    <property type="entry name" value="MFS"/>
</dbReference>
<keyword evidence="4 5" id="KW-0472">Membrane</keyword>
<dbReference type="GO" id="GO:0005886">
    <property type="term" value="C:plasma membrane"/>
    <property type="evidence" value="ECO:0007669"/>
    <property type="project" value="TreeGrafter"/>
</dbReference>
<dbReference type="PIRSF" id="PIRSF002808">
    <property type="entry name" value="Hexose_phosphate_transp"/>
    <property type="match status" value="1"/>
</dbReference>
<dbReference type="GO" id="GO:0061513">
    <property type="term" value="F:glucose 6-phosphate:phosphate antiporter activity"/>
    <property type="evidence" value="ECO:0007669"/>
    <property type="project" value="TreeGrafter"/>
</dbReference>
<dbReference type="CDD" id="cd17488">
    <property type="entry name" value="MFS_UhpC"/>
    <property type="match status" value="1"/>
</dbReference>
<evidence type="ECO:0000313" key="7">
    <source>
        <dbReference type="EMBL" id="XAG21505.1"/>
    </source>
</evidence>
<feature type="transmembrane region" description="Helical" evidence="5">
    <location>
        <begin position="56"/>
        <end position="76"/>
    </location>
</feature>
<dbReference type="AlphaFoldDB" id="A0AAU6SNB6"/>
<evidence type="ECO:0000256" key="5">
    <source>
        <dbReference type="SAM" id="Phobius"/>
    </source>
</evidence>
<keyword evidence="7" id="KW-0675">Receptor</keyword>
<gene>
    <name evidence="7" type="primary">uhpC</name>
    <name evidence="7" type="ORF">MRN70_01170</name>
</gene>
<dbReference type="PROSITE" id="PS50850">
    <property type="entry name" value="MFS"/>
    <property type="match status" value="1"/>
</dbReference>
<evidence type="ECO:0000256" key="3">
    <source>
        <dbReference type="ARBA" id="ARBA00022989"/>
    </source>
</evidence>
<feature type="transmembrane region" description="Helical" evidence="5">
    <location>
        <begin position="175"/>
        <end position="195"/>
    </location>
</feature>
<dbReference type="SUPFAM" id="SSF103473">
    <property type="entry name" value="MFS general substrate transporter"/>
    <property type="match status" value="1"/>
</dbReference>
<feature type="transmembrane region" description="Helical" evidence="5">
    <location>
        <begin position="336"/>
        <end position="357"/>
    </location>
</feature>
<dbReference type="PANTHER" id="PTHR43826:SF3">
    <property type="entry name" value="GLUCOSE-6-PHOSPHATE EXCHANGER SLC37A4"/>
    <property type="match status" value="1"/>
</dbReference>
<organism evidence="7">
    <name type="scientific">bacterium 19PA01SH03</name>
    <dbReference type="NCBI Taxonomy" id="2920705"/>
    <lineage>
        <taxon>Bacteria</taxon>
    </lineage>
</organism>
<dbReference type="Gene3D" id="1.20.1250.20">
    <property type="entry name" value="MFS general substrate transporter like domains"/>
    <property type="match status" value="2"/>
</dbReference>
<evidence type="ECO:0000256" key="4">
    <source>
        <dbReference type="ARBA" id="ARBA00023136"/>
    </source>
</evidence>
<dbReference type="InterPro" id="IPR051337">
    <property type="entry name" value="OPA_Antiporter"/>
</dbReference>
<dbReference type="NCBIfam" id="TIGR00881">
    <property type="entry name" value="2A0104"/>
    <property type="match status" value="1"/>
</dbReference>
<feature type="transmembrane region" description="Helical" evidence="5">
    <location>
        <begin position="369"/>
        <end position="392"/>
    </location>
</feature>
<dbReference type="GO" id="GO:0012505">
    <property type="term" value="C:endomembrane system"/>
    <property type="evidence" value="ECO:0007669"/>
    <property type="project" value="UniProtKB-SubCell"/>
</dbReference>
<evidence type="ECO:0000259" key="6">
    <source>
        <dbReference type="PROSITE" id="PS50850"/>
    </source>
</evidence>
<name>A0AAU6SNB6_UNCXX</name>
<evidence type="ECO:0000256" key="2">
    <source>
        <dbReference type="ARBA" id="ARBA00022692"/>
    </source>
</evidence>
<sequence length="429" mass="48404">MISTAQTHDSEVAIRYRYWRWHLMVSMYLGYGVFYLTRKSLNFAMPEMLNDLGLRYSDIGFLGTLFYLTYGISKFLSGLLSDHSGSRYFMGLGLIATGIINILFGFSSSLLLFSVLWMSNAFFQGWGWPACAKILTTWYSRSERGFWWSIWNTCHNLSGALIPIAIGSISLAFGWRYGFIIPGCIAVCVGVWLCYRIQPKPMELGLPSVGQWRQDKLELAHEKEGQALKFKTAVMRYVLFNRYLWLLCGSYLLVYMVRMAINDWGPLYLVERHGYNILTANLSVSLFEVGGFLGSLFGGWGSDKYFRGNRAPMNLLFALGIFISVTALWLTPINHVWFLSGCFFSIGFFVFGPQMMIGMAAAECSRKDLAGTATGFIGLFSYLGAALTGYPLSLLIEAWGWEGFFCLLTVCAALISLHLLPFIKAQQME</sequence>
<evidence type="ECO:0000256" key="1">
    <source>
        <dbReference type="ARBA" id="ARBA00004127"/>
    </source>
</evidence>
<dbReference type="NCBIfam" id="NF008661">
    <property type="entry name" value="PRK11663.1"/>
    <property type="match status" value="1"/>
</dbReference>
<feature type="transmembrane region" description="Helical" evidence="5">
    <location>
        <begin position="313"/>
        <end position="330"/>
    </location>
</feature>
<dbReference type="InterPro" id="IPR020846">
    <property type="entry name" value="MFS_dom"/>
</dbReference>
<dbReference type="EMBL" id="CP095338">
    <property type="protein sequence ID" value="XAG21505.1"/>
    <property type="molecule type" value="Genomic_DNA"/>
</dbReference>
<comment type="subcellular location">
    <subcellularLocation>
        <location evidence="1">Endomembrane system</location>
        <topology evidence="1">Multi-pass membrane protein</topology>
    </subcellularLocation>
</comment>
<feature type="transmembrane region" description="Helical" evidence="5">
    <location>
        <begin position="243"/>
        <end position="261"/>
    </location>
</feature>
<feature type="transmembrane region" description="Helical" evidence="5">
    <location>
        <begin position="88"/>
        <end position="115"/>
    </location>
</feature>
<proteinExistence type="predicted"/>
<feature type="transmembrane region" description="Helical" evidence="5">
    <location>
        <begin position="18"/>
        <end position="36"/>
    </location>
</feature>
<feature type="transmembrane region" description="Helical" evidence="5">
    <location>
        <begin position="281"/>
        <end position="301"/>
    </location>
</feature>
<protein>
    <submittedName>
        <fullName evidence="7">MFS transporter family glucose-6-phosphate receptor UhpC</fullName>
    </submittedName>
</protein>
<keyword evidence="3 5" id="KW-1133">Transmembrane helix</keyword>
<reference evidence="7" key="1">
    <citation type="submission" date="2022-03" db="EMBL/GenBank/DDBJ databases">
        <title>Sea Food Isolates.</title>
        <authorList>
            <person name="Li c."/>
        </authorList>
    </citation>
    <scope>NUCLEOTIDE SEQUENCE</scope>
    <source>
        <strain evidence="7">19PA01SH03</strain>
    </source>
</reference>
<dbReference type="GO" id="GO:0035435">
    <property type="term" value="P:phosphate ion transmembrane transport"/>
    <property type="evidence" value="ECO:0007669"/>
    <property type="project" value="TreeGrafter"/>
</dbReference>
<keyword evidence="2 5" id="KW-0812">Transmembrane</keyword>
<dbReference type="InterPro" id="IPR036259">
    <property type="entry name" value="MFS_trans_sf"/>
</dbReference>